<sequence>MLSGLVLRSVLPGSASPLAATLSLPLIGLWEAAVLHQLSNGFDDALAYCLRLLVDFLVTRDASRAVLVVVWTGLGLLIAHYLHPSPYPHPDYDHPHRHRQSSKSIRRPPSRSRTLTPPPLASPLPPLFSPTAAPTPILPATLIQSSPPLHSVLVLEQNPAEPNPPSPILVSTPVFQLPSTEGSQTPTDADRLLSPIAEETEDSPIPVPAPALSYTPIDPSVILPIPNPLPYPRPVSTDPALRDQGELPTPTQAPVADFIRQPQLSPLSIDTIQTFNSLDQALTASEDASLPSASEISDASDPLERAEDWRTLARKKEKRCRKLEEELRRALDENRSHDALQLKRYKQDASSKAVEYHRKAARRQFQARNSTEDIPKSIDVNGLRPPEALEKVEEAFSKVLVAGSHTLKIKGLHGPGSRADVKQYVIEGMKEYVICC</sequence>
<accession>A0ACD3AUR1</accession>
<evidence type="ECO:0000313" key="2">
    <source>
        <dbReference type="Proteomes" id="UP000308600"/>
    </source>
</evidence>
<reference evidence="1 2" key="1">
    <citation type="journal article" date="2019" name="Nat. Ecol. Evol.">
        <title>Megaphylogeny resolves global patterns of mushroom evolution.</title>
        <authorList>
            <person name="Varga T."/>
            <person name="Krizsan K."/>
            <person name="Foldi C."/>
            <person name="Dima B."/>
            <person name="Sanchez-Garcia M."/>
            <person name="Sanchez-Ramirez S."/>
            <person name="Szollosi G.J."/>
            <person name="Szarkandi J.G."/>
            <person name="Papp V."/>
            <person name="Albert L."/>
            <person name="Andreopoulos W."/>
            <person name="Angelini C."/>
            <person name="Antonin V."/>
            <person name="Barry K.W."/>
            <person name="Bougher N.L."/>
            <person name="Buchanan P."/>
            <person name="Buyck B."/>
            <person name="Bense V."/>
            <person name="Catcheside P."/>
            <person name="Chovatia M."/>
            <person name="Cooper J."/>
            <person name="Damon W."/>
            <person name="Desjardin D."/>
            <person name="Finy P."/>
            <person name="Geml J."/>
            <person name="Haridas S."/>
            <person name="Hughes K."/>
            <person name="Justo A."/>
            <person name="Karasinski D."/>
            <person name="Kautmanova I."/>
            <person name="Kiss B."/>
            <person name="Kocsube S."/>
            <person name="Kotiranta H."/>
            <person name="LaButti K.M."/>
            <person name="Lechner B.E."/>
            <person name="Liimatainen K."/>
            <person name="Lipzen A."/>
            <person name="Lukacs Z."/>
            <person name="Mihaltcheva S."/>
            <person name="Morgado L.N."/>
            <person name="Niskanen T."/>
            <person name="Noordeloos M.E."/>
            <person name="Ohm R.A."/>
            <person name="Ortiz-Santana B."/>
            <person name="Ovrebo C."/>
            <person name="Racz N."/>
            <person name="Riley R."/>
            <person name="Savchenko A."/>
            <person name="Shiryaev A."/>
            <person name="Soop K."/>
            <person name="Spirin V."/>
            <person name="Szebenyi C."/>
            <person name="Tomsovsky M."/>
            <person name="Tulloss R.E."/>
            <person name="Uehling J."/>
            <person name="Grigoriev I.V."/>
            <person name="Vagvolgyi C."/>
            <person name="Papp T."/>
            <person name="Martin F.M."/>
            <person name="Miettinen O."/>
            <person name="Hibbett D.S."/>
            <person name="Nagy L.G."/>
        </authorList>
    </citation>
    <scope>NUCLEOTIDE SEQUENCE [LARGE SCALE GENOMIC DNA]</scope>
    <source>
        <strain evidence="1 2">NL-1719</strain>
    </source>
</reference>
<proteinExistence type="predicted"/>
<name>A0ACD3AUR1_9AGAR</name>
<organism evidence="1 2">
    <name type="scientific">Pluteus cervinus</name>
    <dbReference type="NCBI Taxonomy" id="181527"/>
    <lineage>
        <taxon>Eukaryota</taxon>
        <taxon>Fungi</taxon>
        <taxon>Dikarya</taxon>
        <taxon>Basidiomycota</taxon>
        <taxon>Agaricomycotina</taxon>
        <taxon>Agaricomycetes</taxon>
        <taxon>Agaricomycetidae</taxon>
        <taxon>Agaricales</taxon>
        <taxon>Pluteineae</taxon>
        <taxon>Pluteaceae</taxon>
        <taxon>Pluteus</taxon>
    </lineage>
</organism>
<evidence type="ECO:0000313" key="1">
    <source>
        <dbReference type="EMBL" id="TFK68707.1"/>
    </source>
</evidence>
<protein>
    <submittedName>
        <fullName evidence="1">Uncharacterized protein</fullName>
    </submittedName>
</protein>
<gene>
    <name evidence="1" type="ORF">BDN72DRAFT_858239</name>
</gene>
<keyword evidence="2" id="KW-1185">Reference proteome</keyword>
<dbReference type="EMBL" id="ML208346">
    <property type="protein sequence ID" value="TFK68707.1"/>
    <property type="molecule type" value="Genomic_DNA"/>
</dbReference>
<dbReference type="Proteomes" id="UP000308600">
    <property type="component" value="Unassembled WGS sequence"/>
</dbReference>